<organism evidence="1 2">
    <name type="scientific">Helianthus annuus</name>
    <name type="common">Common sunflower</name>
    <dbReference type="NCBI Taxonomy" id="4232"/>
    <lineage>
        <taxon>Eukaryota</taxon>
        <taxon>Viridiplantae</taxon>
        <taxon>Streptophyta</taxon>
        <taxon>Embryophyta</taxon>
        <taxon>Tracheophyta</taxon>
        <taxon>Spermatophyta</taxon>
        <taxon>Magnoliopsida</taxon>
        <taxon>eudicotyledons</taxon>
        <taxon>Gunneridae</taxon>
        <taxon>Pentapetalae</taxon>
        <taxon>asterids</taxon>
        <taxon>campanulids</taxon>
        <taxon>Asterales</taxon>
        <taxon>Asteraceae</taxon>
        <taxon>Asteroideae</taxon>
        <taxon>Heliantheae alliance</taxon>
        <taxon>Heliantheae</taxon>
        <taxon>Helianthus</taxon>
    </lineage>
</organism>
<name>A0A251RN33_HELAN</name>
<gene>
    <name evidence="1" type="ORF">HannXRQ_Chr17g0543691</name>
</gene>
<dbReference type="InParanoid" id="A0A251RN33"/>
<keyword evidence="2" id="KW-1185">Reference proteome</keyword>
<accession>A0A251RN33</accession>
<evidence type="ECO:0000313" key="2">
    <source>
        <dbReference type="Proteomes" id="UP000215914"/>
    </source>
</evidence>
<dbReference type="AlphaFoldDB" id="A0A251RN33"/>
<reference evidence="2" key="1">
    <citation type="journal article" date="2017" name="Nature">
        <title>The sunflower genome provides insights into oil metabolism, flowering and Asterid evolution.</title>
        <authorList>
            <person name="Badouin H."/>
            <person name="Gouzy J."/>
            <person name="Grassa C.J."/>
            <person name="Murat F."/>
            <person name="Staton S.E."/>
            <person name="Cottret L."/>
            <person name="Lelandais-Briere C."/>
            <person name="Owens G.L."/>
            <person name="Carrere S."/>
            <person name="Mayjonade B."/>
            <person name="Legrand L."/>
            <person name="Gill N."/>
            <person name="Kane N.C."/>
            <person name="Bowers J.E."/>
            <person name="Hubner S."/>
            <person name="Bellec A."/>
            <person name="Berard A."/>
            <person name="Berges H."/>
            <person name="Blanchet N."/>
            <person name="Boniface M.C."/>
            <person name="Brunel D."/>
            <person name="Catrice O."/>
            <person name="Chaidir N."/>
            <person name="Claudel C."/>
            <person name="Donnadieu C."/>
            <person name="Faraut T."/>
            <person name="Fievet G."/>
            <person name="Helmstetter N."/>
            <person name="King M."/>
            <person name="Knapp S.J."/>
            <person name="Lai Z."/>
            <person name="Le Paslier M.C."/>
            <person name="Lippi Y."/>
            <person name="Lorenzon L."/>
            <person name="Mandel J.R."/>
            <person name="Marage G."/>
            <person name="Marchand G."/>
            <person name="Marquand E."/>
            <person name="Bret-Mestries E."/>
            <person name="Morien E."/>
            <person name="Nambeesan S."/>
            <person name="Nguyen T."/>
            <person name="Pegot-Espagnet P."/>
            <person name="Pouilly N."/>
            <person name="Raftis F."/>
            <person name="Sallet E."/>
            <person name="Schiex T."/>
            <person name="Thomas J."/>
            <person name="Vandecasteele C."/>
            <person name="Vares D."/>
            <person name="Vear F."/>
            <person name="Vautrin S."/>
            <person name="Crespi M."/>
            <person name="Mangin B."/>
            <person name="Burke J.M."/>
            <person name="Salse J."/>
            <person name="Munos S."/>
            <person name="Vincourt P."/>
            <person name="Rieseberg L.H."/>
            <person name="Langlade N.B."/>
        </authorList>
    </citation>
    <scope>NUCLEOTIDE SEQUENCE [LARGE SCALE GENOMIC DNA]</scope>
    <source>
        <strain evidence="2">cv. SF193</strain>
    </source>
</reference>
<dbReference type="Proteomes" id="UP000215914">
    <property type="component" value="Chromosome 17"/>
</dbReference>
<evidence type="ECO:0000313" key="1">
    <source>
        <dbReference type="EMBL" id="OTF85785.1"/>
    </source>
</evidence>
<protein>
    <submittedName>
        <fullName evidence="1">Uncharacterized protein</fullName>
    </submittedName>
</protein>
<proteinExistence type="predicted"/>
<dbReference type="EMBL" id="CM007906">
    <property type="protein sequence ID" value="OTF85785.1"/>
    <property type="molecule type" value="Genomic_DNA"/>
</dbReference>
<sequence length="75" mass="9018">MDMWGRSNKIRNTGTQFGWPHTVNFNHLRYYFATIFASRIKALDICNDKDQANSWFRGLKLYFTRFVVLKLRNLN</sequence>